<feature type="compositionally biased region" description="Low complexity" evidence="1">
    <location>
        <begin position="447"/>
        <end position="497"/>
    </location>
</feature>
<evidence type="ECO:0000313" key="4">
    <source>
        <dbReference type="Proteomes" id="UP000799439"/>
    </source>
</evidence>
<keyword evidence="2" id="KW-0732">Signal</keyword>
<protein>
    <submittedName>
        <fullName evidence="3">Uncharacterized protein</fullName>
    </submittedName>
</protein>
<evidence type="ECO:0000313" key="3">
    <source>
        <dbReference type="EMBL" id="KAF2155761.1"/>
    </source>
</evidence>
<feature type="signal peptide" evidence="2">
    <location>
        <begin position="1"/>
        <end position="17"/>
    </location>
</feature>
<accession>A0A9P4J632</accession>
<feature type="region of interest" description="Disordered" evidence="1">
    <location>
        <begin position="443"/>
        <end position="497"/>
    </location>
</feature>
<organism evidence="3 4">
    <name type="scientific">Myriangium duriaei CBS 260.36</name>
    <dbReference type="NCBI Taxonomy" id="1168546"/>
    <lineage>
        <taxon>Eukaryota</taxon>
        <taxon>Fungi</taxon>
        <taxon>Dikarya</taxon>
        <taxon>Ascomycota</taxon>
        <taxon>Pezizomycotina</taxon>
        <taxon>Dothideomycetes</taxon>
        <taxon>Dothideomycetidae</taxon>
        <taxon>Myriangiales</taxon>
        <taxon>Myriangiaceae</taxon>
        <taxon>Myriangium</taxon>
    </lineage>
</organism>
<dbReference type="Proteomes" id="UP000799439">
    <property type="component" value="Unassembled WGS sequence"/>
</dbReference>
<dbReference type="OrthoDB" id="3969441at2759"/>
<dbReference type="AlphaFoldDB" id="A0A9P4J632"/>
<proteinExistence type="predicted"/>
<feature type="chain" id="PRO_5040257613" evidence="2">
    <location>
        <begin position="18"/>
        <end position="618"/>
    </location>
</feature>
<comment type="caution">
    <text evidence="3">The sequence shown here is derived from an EMBL/GenBank/DDBJ whole genome shotgun (WGS) entry which is preliminary data.</text>
</comment>
<evidence type="ECO:0000256" key="2">
    <source>
        <dbReference type="SAM" id="SignalP"/>
    </source>
</evidence>
<gene>
    <name evidence="3" type="ORF">K461DRAFT_318450</name>
</gene>
<evidence type="ECO:0000256" key="1">
    <source>
        <dbReference type="SAM" id="MobiDB-lite"/>
    </source>
</evidence>
<sequence length="618" mass="64600">MKATTALIGLLATCVAAGTVNPHLRATLDCTSAKANITMMEKHIADPTYFCNYYLATDRKNSPLPALASPGLSISCQCYLQGAKVTIPSAGSAKASPVPPLSKEQCDNSKANLINKAFTYGPAFCRYMEITNYEQSPILGLSVNDIMQGCRCVLPVPSTTMTTTTSRRTTTTTTLKQTSSSTHKLTTITTSTTSSKKTTATTTSNNKATTSGPKKTTATTKATEKAATTTRTTSKPSTSMTTTSKATSKKSSTTTTAKTRATSTTRATTRPTTTTTSSKAAITTTTSKKTTTTTTSKKATTTTTMRATTTTATALSPAATLASSYITVHLGGPTTATWTETSVTSGVYASPSSINVLTSWDGLNPDDALASCLSVADYYQYNTAAFTLQDFNLYVNKTGPAQGGTSEWWCAVYDDSKDNFPDTYEPSNEVSCSYVYRNIMSDSQVHSGSNPPSDSSSTAPSPSSSDPSSSHSASSTAGTTAGTTTTSSSSSSSIPSLSSSYITESLGGPTTATWSEATATSGATASPSSLYVLTSWDGLNSDAALSSCYTLAGSVQYHTAGFTDRVDFNMWVNTTGPATATTSEWWCSVYDNALAGSPDTYEADGVVGCSYVYKNIMH</sequence>
<dbReference type="EMBL" id="ML996082">
    <property type="protein sequence ID" value="KAF2155761.1"/>
    <property type="molecule type" value="Genomic_DNA"/>
</dbReference>
<keyword evidence="4" id="KW-1185">Reference proteome</keyword>
<feature type="region of interest" description="Disordered" evidence="1">
    <location>
        <begin position="161"/>
        <end position="281"/>
    </location>
</feature>
<reference evidence="3" key="1">
    <citation type="journal article" date="2020" name="Stud. Mycol.">
        <title>101 Dothideomycetes genomes: a test case for predicting lifestyles and emergence of pathogens.</title>
        <authorList>
            <person name="Haridas S."/>
            <person name="Albert R."/>
            <person name="Binder M."/>
            <person name="Bloem J."/>
            <person name="Labutti K."/>
            <person name="Salamov A."/>
            <person name="Andreopoulos B."/>
            <person name="Baker S."/>
            <person name="Barry K."/>
            <person name="Bills G."/>
            <person name="Bluhm B."/>
            <person name="Cannon C."/>
            <person name="Castanera R."/>
            <person name="Culley D."/>
            <person name="Daum C."/>
            <person name="Ezra D."/>
            <person name="Gonzalez J."/>
            <person name="Henrissat B."/>
            <person name="Kuo A."/>
            <person name="Liang C."/>
            <person name="Lipzen A."/>
            <person name="Lutzoni F."/>
            <person name="Magnuson J."/>
            <person name="Mondo S."/>
            <person name="Nolan M."/>
            <person name="Ohm R."/>
            <person name="Pangilinan J."/>
            <person name="Park H.-J."/>
            <person name="Ramirez L."/>
            <person name="Alfaro M."/>
            <person name="Sun H."/>
            <person name="Tritt A."/>
            <person name="Yoshinaga Y."/>
            <person name="Zwiers L.-H."/>
            <person name="Turgeon B."/>
            <person name="Goodwin S."/>
            <person name="Spatafora J."/>
            <person name="Crous P."/>
            <person name="Grigoriev I."/>
        </authorList>
    </citation>
    <scope>NUCLEOTIDE SEQUENCE</scope>
    <source>
        <strain evidence="3">CBS 260.36</strain>
    </source>
</reference>
<name>A0A9P4J632_9PEZI</name>